<dbReference type="PANTHER" id="PTHR42913:SF3">
    <property type="entry name" value="64 KDA MITOCHONDRIAL NADH DEHYDROGENASE (EUROFUNG)"/>
    <property type="match status" value="1"/>
</dbReference>
<proteinExistence type="inferred from homology"/>
<name>A0A1L8MK99_9STRE</name>
<dbReference type="PRINTS" id="PR00368">
    <property type="entry name" value="FADPNR"/>
</dbReference>
<reference evidence="8" key="1">
    <citation type="submission" date="2016-06" db="EMBL/GenBank/DDBJ databases">
        <authorList>
            <person name="de Vries S.P.W."/>
            <person name="Hadjirin N.F."/>
            <person name="Lay E.M."/>
            <person name="Zadoks R.N."/>
            <person name="Peacock S.J."/>
            <person name="Parkhill J."/>
            <person name="Grant A.J."/>
            <person name="Mcdougall S."/>
            <person name="Holmes M.A."/>
        </authorList>
    </citation>
    <scope>NUCLEOTIDE SEQUENCE [LARGE SCALE GENOMIC DNA]</scope>
    <source>
        <strain evidence="8">NZ1587</strain>
    </source>
</reference>
<dbReference type="PANTHER" id="PTHR42913">
    <property type="entry name" value="APOPTOSIS-INDUCING FACTOR 1"/>
    <property type="match status" value="1"/>
</dbReference>
<dbReference type="OrthoDB" id="9781621at2"/>
<gene>
    <name evidence="7" type="ORF">A9Q68_08335</name>
</gene>
<evidence type="ECO:0000256" key="1">
    <source>
        <dbReference type="ARBA" id="ARBA00001974"/>
    </source>
</evidence>
<evidence type="ECO:0000256" key="3">
    <source>
        <dbReference type="ARBA" id="ARBA00022630"/>
    </source>
</evidence>
<evidence type="ECO:0000313" key="7">
    <source>
        <dbReference type="EMBL" id="OJF71200.1"/>
    </source>
</evidence>
<sequence length="403" mass="44216">MQDILVLGAGYAGLKTVRSLQKQAGDFHITLVDRNNYHYEATELHEVASGSQPKDKISFPIKDVIDEKKVTFIQDDVLKVNPEASTAELKNSGTLHYDYVVVSLGFCSETFGISGAKENALQMVDINTADNIHQHILRMMEKYRETKDKNYLRLLICGAGFTGIELAGALVDERKRYAQVAGVTEDQIEIVCVEAATRILPMFDDEMAKYGVDLIEKLGVNLMLGSMIKEIKPGEVVYATSPDENAERQSIAAETIIWTTGVSGSPVMGESGFAERRGRVIINSDLRDPKYDNVYILGDVSALMDPETDRPFPTTAQIATRMGAHAAKNLLHQIKGEATEDFTYKSLGTVASVGNTHAFGLVGKSKIKGYPASVAKKGIMNKSLVEMGGLKELLAKGRFDLYH</sequence>
<evidence type="ECO:0000256" key="2">
    <source>
        <dbReference type="ARBA" id="ARBA00005272"/>
    </source>
</evidence>
<keyword evidence="4" id="KW-0274">FAD</keyword>
<dbReference type="Proteomes" id="UP000182015">
    <property type="component" value="Unassembled WGS sequence"/>
</dbReference>
<accession>A0A1L8MK99</accession>
<dbReference type="EMBL" id="LZDD01000003">
    <property type="protein sequence ID" value="OJF71200.1"/>
    <property type="molecule type" value="Genomic_DNA"/>
</dbReference>
<evidence type="ECO:0000256" key="5">
    <source>
        <dbReference type="ARBA" id="ARBA00023002"/>
    </source>
</evidence>
<comment type="similarity">
    <text evidence="2">Belongs to the NADH dehydrogenase family.</text>
</comment>
<dbReference type="Gene3D" id="3.50.50.100">
    <property type="match status" value="1"/>
</dbReference>
<comment type="cofactor">
    <cofactor evidence="1">
        <name>FAD</name>
        <dbReference type="ChEBI" id="CHEBI:57692"/>
    </cofactor>
</comment>
<dbReference type="RefSeq" id="WP_071794263.1">
    <property type="nucleotide sequence ID" value="NZ_LZDD01000003.1"/>
</dbReference>
<dbReference type="InterPro" id="IPR036188">
    <property type="entry name" value="FAD/NAD-bd_sf"/>
</dbReference>
<evidence type="ECO:0000313" key="8">
    <source>
        <dbReference type="Proteomes" id="UP000182015"/>
    </source>
</evidence>
<dbReference type="Pfam" id="PF07992">
    <property type="entry name" value="Pyr_redox_2"/>
    <property type="match status" value="1"/>
</dbReference>
<dbReference type="InterPro" id="IPR051169">
    <property type="entry name" value="NADH-Q_oxidoreductase"/>
</dbReference>
<keyword evidence="3" id="KW-0285">Flavoprotein</keyword>
<dbReference type="GO" id="GO:0003955">
    <property type="term" value="F:NAD(P)H dehydrogenase (quinone) activity"/>
    <property type="evidence" value="ECO:0007669"/>
    <property type="project" value="TreeGrafter"/>
</dbReference>
<organism evidence="7 8">
    <name type="scientific">Streptococcus bovimastitidis</name>
    <dbReference type="NCBI Taxonomy" id="1856638"/>
    <lineage>
        <taxon>Bacteria</taxon>
        <taxon>Bacillati</taxon>
        <taxon>Bacillota</taxon>
        <taxon>Bacilli</taxon>
        <taxon>Lactobacillales</taxon>
        <taxon>Streptococcaceae</taxon>
        <taxon>Streptococcus</taxon>
    </lineage>
</organism>
<dbReference type="SUPFAM" id="SSF51905">
    <property type="entry name" value="FAD/NAD(P)-binding domain"/>
    <property type="match status" value="2"/>
</dbReference>
<keyword evidence="5" id="KW-0560">Oxidoreductase</keyword>
<dbReference type="GO" id="GO:0019646">
    <property type="term" value="P:aerobic electron transport chain"/>
    <property type="evidence" value="ECO:0007669"/>
    <property type="project" value="TreeGrafter"/>
</dbReference>
<dbReference type="PRINTS" id="PR00411">
    <property type="entry name" value="PNDRDTASEI"/>
</dbReference>
<feature type="domain" description="FAD/NAD(P)-binding" evidence="6">
    <location>
        <begin position="3"/>
        <end position="323"/>
    </location>
</feature>
<evidence type="ECO:0000256" key="4">
    <source>
        <dbReference type="ARBA" id="ARBA00022827"/>
    </source>
</evidence>
<dbReference type="STRING" id="1856638.A9Q68_08335"/>
<dbReference type="InterPro" id="IPR023753">
    <property type="entry name" value="FAD/NAD-binding_dom"/>
</dbReference>
<protein>
    <submittedName>
        <fullName evidence="7">NADH dehydrogenase</fullName>
    </submittedName>
</protein>
<dbReference type="AlphaFoldDB" id="A0A1L8MK99"/>
<keyword evidence="8" id="KW-1185">Reference proteome</keyword>
<evidence type="ECO:0000259" key="6">
    <source>
        <dbReference type="Pfam" id="PF07992"/>
    </source>
</evidence>
<comment type="caution">
    <text evidence="7">The sequence shown here is derived from an EMBL/GenBank/DDBJ whole genome shotgun (WGS) entry which is preliminary data.</text>
</comment>